<name>A0ABS5J879_9BACT</name>
<dbReference type="CDD" id="cd08977">
    <property type="entry name" value="SusD"/>
    <property type="match status" value="1"/>
</dbReference>
<dbReference type="InterPro" id="IPR011990">
    <property type="entry name" value="TPR-like_helical_dom_sf"/>
</dbReference>
<evidence type="ECO:0000256" key="2">
    <source>
        <dbReference type="ARBA" id="ARBA00006275"/>
    </source>
</evidence>
<comment type="similarity">
    <text evidence="2">Belongs to the SusD family.</text>
</comment>
<comment type="subcellular location">
    <subcellularLocation>
        <location evidence="1">Cell outer membrane</location>
    </subcellularLocation>
</comment>
<dbReference type="SUPFAM" id="SSF48452">
    <property type="entry name" value="TPR-like"/>
    <property type="match status" value="1"/>
</dbReference>
<dbReference type="PROSITE" id="PS51257">
    <property type="entry name" value="PROKAR_LIPOPROTEIN"/>
    <property type="match status" value="1"/>
</dbReference>
<keyword evidence="3" id="KW-0732">Signal</keyword>
<evidence type="ECO:0000256" key="5">
    <source>
        <dbReference type="ARBA" id="ARBA00023237"/>
    </source>
</evidence>
<evidence type="ECO:0000313" key="9">
    <source>
        <dbReference type="Proteomes" id="UP000676386"/>
    </source>
</evidence>
<comment type="caution">
    <text evidence="8">The sequence shown here is derived from an EMBL/GenBank/DDBJ whole genome shotgun (WGS) entry which is preliminary data.</text>
</comment>
<evidence type="ECO:0000313" key="8">
    <source>
        <dbReference type="EMBL" id="MBS0031430.1"/>
    </source>
</evidence>
<gene>
    <name evidence="8" type="ORF">KE626_29135</name>
</gene>
<dbReference type="Pfam" id="PF14322">
    <property type="entry name" value="SusD-like_3"/>
    <property type="match status" value="1"/>
</dbReference>
<keyword evidence="5" id="KW-0998">Cell outer membrane</keyword>
<keyword evidence="9" id="KW-1185">Reference proteome</keyword>
<organism evidence="8 9">
    <name type="scientific">Chitinophaga hostae</name>
    <dbReference type="NCBI Taxonomy" id="2831022"/>
    <lineage>
        <taxon>Bacteria</taxon>
        <taxon>Pseudomonadati</taxon>
        <taxon>Bacteroidota</taxon>
        <taxon>Chitinophagia</taxon>
        <taxon>Chitinophagales</taxon>
        <taxon>Chitinophagaceae</taxon>
        <taxon>Chitinophaga</taxon>
    </lineage>
</organism>
<evidence type="ECO:0000256" key="4">
    <source>
        <dbReference type="ARBA" id="ARBA00023136"/>
    </source>
</evidence>
<dbReference type="InterPro" id="IPR012944">
    <property type="entry name" value="SusD_RagB_dom"/>
</dbReference>
<evidence type="ECO:0000259" key="7">
    <source>
        <dbReference type="Pfam" id="PF14322"/>
    </source>
</evidence>
<evidence type="ECO:0000256" key="3">
    <source>
        <dbReference type="ARBA" id="ARBA00022729"/>
    </source>
</evidence>
<protein>
    <submittedName>
        <fullName evidence="8">RagB/SusD family nutrient uptake outer membrane protein</fullName>
    </submittedName>
</protein>
<reference evidence="8 9" key="1">
    <citation type="submission" date="2021-04" db="EMBL/GenBank/DDBJ databases">
        <title>Chitinophaga sp. nov., isolated from the rhizosphere soil.</title>
        <authorList>
            <person name="He S."/>
        </authorList>
    </citation>
    <scope>NUCLEOTIDE SEQUENCE [LARGE SCALE GENOMIC DNA]</scope>
    <source>
        <strain evidence="8 9">2R12</strain>
    </source>
</reference>
<dbReference type="Proteomes" id="UP000676386">
    <property type="component" value="Unassembled WGS sequence"/>
</dbReference>
<feature type="domain" description="RagB/SusD" evidence="6">
    <location>
        <begin position="350"/>
        <end position="478"/>
    </location>
</feature>
<accession>A0ABS5J879</accession>
<dbReference type="RefSeq" id="WP_211976592.1">
    <property type="nucleotide sequence ID" value="NZ_CBFHAM010000063.1"/>
</dbReference>
<dbReference type="InterPro" id="IPR033985">
    <property type="entry name" value="SusD-like_N"/>
</dbReference>
<keyword evidence="4" id="KW-0472">Membrane</keyword>
<dbReference type="EMBL" id="JAGTXB010000022">
    <property type="protein sequence ID" value="MBS0031430.1"/>
    <property type="molecule type" value="Genomic_DNA"/>
</dbReference>
<feature type="domain" description="SusD-like N-terminal" evidence="7">
    <location>
        <begin position="92"/>
        <end position="243"/>
    </location>
</feature>
<sequence>MKIIHLKYIICLLTVTCISSGCKKYLDTPADNLRTPKTVADYTEMLNGEGWSRNLSANSDLSLYFLDMMTADVTESAGPTPPVDEKGPYSAFYTWQNIYDAQYDERHTPSAILNNTWLGLYRIIKVCNIITDEGNEIQGDLSSRQFLLGEAHFSRALAYYYLINIWGTPYDPANNADSMGVPLQTSSALVNTALPRSPVHVVYNQILEDLNNALSYVQASGKSGSIYHYSAAAVYLLLSRIHLYLQHWELAATFAGKCLEIKPVLNDITNQNNTRSDFYSSLLGVSNPEVIYTFYNDLNPDVFNIFGDGNSYGFTVSPELLQLYSATDQRLAGYFYDNNKTIIPKTFNTAGNIYCFSFRTAEAYLNRAEANAHLGETGKAQADIDLLKNNRVKSVIRNTLTSKPSLLSEVLAERRKELAFQLHNWFDLRRTNSPAMIHYFTPVTNQRVQPLQQFVLRKNDPGYTLEIPAKALQANPALHPLGLEARIPY</sequence>
<evidence type="ECO:0000256" key="1">
    <source>
        <dbReference type="ARBA" id="ARBA00004442"/>
    </source>
</evidence>
<evidence type="ECO:0000259" key="6">
    <source>
        <dbReference type="Pfam" id="PF07980"/>
    </source>
</evidence>
<dbReference type="Pfam" id="PF07980">
    <property type="entry name" value="SusD_RagB"/>
    <property type="match status" value="1"/>
</dbReference>
<proteinExistence type="inferred from homology"/>
<dbReference type="Gene3D" id="1.25.40.390">
    <property type="match status" value="1"/>
</dbReference>